<evidence type="ECO:0000313" key="1">
    <source>
        <dbReference type="EMBL" id="KAF9660834.1"/>
    </source>
</evidence>
<evidence type="ECO:0000313" key="2">
    <source>
        <dbReference type="Proteomes" id="UP000657918"/>
    </source>
</evidence>
<reference evidence="1 2" key="1">
    <citation type="submission" date="2020-10" db="EMBL/GenBank/DDBJ databases">
        <title>Plant Genome Project.</title>
        <authorList>
            <person name="Zhang R.-G."/>
        </authorList>
    </citation>
    <scope>NUCLEOTIDE SEQUENCE [LARGE SCALE GENOMIC DNA]</scope>
    <source>
        <strain evidence="1">FAFU-HL-1</strain>
        <tissue evidence="1">Leaf</tissue>
    </source>
</reference>
<dbReference type="AlphaFoldDB" id="A0A835J2I2"/>
<comment type="caution">
    <text evidence="1">The sequence shown here is derived from an EMBL/GenBank/DDBJ whole genome shotgun (WGS) entry which is preliminary data.</text>
</comment>
<dbReference type="Proteomes" id="UP000657918">
    <property type="component" value="Unassembled WGS sequence"/>
</dbReference>
<proteinExistence type="predicted"/>
<name>A0A835J2I2_9ROSI</name>
<accession>A0A835J2I2</accession>
<organism evidence="1 2">
    <name type="scientific">Salix dunnii</name>
    <dbReference type="NCBI Taxonomy" id="1413687"/>
    <lineage>
        <taxon>Eukaryota</taxon>
        <taxon>Viridiplantae</taxon>
        <taxon>Streptophyta</taxon>
        <taxon>Embryophyta</taxon>
        <taxon>Tracheophyta</taxon>
        <taxon>Spermatophyta</taxon>
        <taxon>Magnoliopsida</taxon>
        <taxon>eudicotyledons</taxon>
        <taxon>Gunneridae</taxon>
        <taxon>Pentapetalae</taxon>
        <taxon>rosids</taxon>
        <taxon>fabids</taxon>
        <taxon>Malpighiales</taxon>
        <taxon>Salicaceae</taxon>
        <taxon>Saliceae</taxon>
        <taxon>Salix</taxon>
    </lineage>
</organism>
<dbReference type="EMBL" id="JADGMS010000019">
    <property type="protein sequence ID" value="KAF9660834.1"/>
    <property type="molecule type" value="Genomic_DNA"/>
</dbReference>
<protein>
    <submittedName>
        <fullName evidence="1">Uncharacterized protein</fullName>
    </submittedName>
</protein>
<sequence length="59" mass="6946">MKLRSTLYSMKQRTKQIQLCYSMEVKRLKGSGILRYLLTCTWLPNIVRKRLGRTAVSKV</sequence>
<keyword evidence="2" id="KW-1185">Reference proteome</keyword>
<gene>
    <name evidence="1" type="ORF">SADUNF_Sadunf19G0004900</name>
</gene>